<dbReference type="Pfam" id="PF00232">
    <property type="entry name" value="Glyco_hydro_1"/>
    <property type="match status" value="3"/>
</dbReference>
<dbReference type="GO" id="GO:0005975">
    <property type="term" value="P:carbohydrate metabolic process"/>
    <property type="evidence" value="ECO:0007669"/>
    <property type="project" value="InterPro"/>
</dbReference>
<dbReference type="PANTHER" id="PTHR10353:SF36">
    <property type="entry name" value="LP05116P"/>
    <property type="match status" value="1"/>
</dbReference>
<dbReference type="InterPro" id="IPR017853">
    <property type="entry name" value="GH"/>
</dbReference>
<dbReference type="SUPFAM" id="SSF51445">
    <property type="entry name" value="(Trans)glycosidases"/>
    <property type="match status" value="2"/>
</dbReference>
<dbReference type="Proteomes" id="UP001107558">
    <property type="component" value="Chromosome 3"/>
</dbReference>
<dbReference type="GO" id="GO:0008422">
    <property type="term" value="F:beta-glucosidase activity"/>
    <property type="evidence" value="ECO:0007669"/>
    <property type="project" value="TreeGrafter"/>
</dbReference>
<keyword evidence="3" id="KW-0378">Hydrolase</keyword>
<sequence>MTIDDYDRIEYLNLHLKALSQAIDASCNVKAYTVWSLIDNFEWMRGYTERFGIYAINFTDPERQRIPKKSVALFKDLMQNINFVWGAASASYQIEGAWNVDGRIPSIWDTASHKNNSSVVDGSTVMMPHFKTYRFSIAWPRVLTKTNQVNQAGIDYYSKLIDRLKEEEIKPMVTMYHWDLPQYLQDLGGWTNPAILGRYANPIYSVDDYPRVMREAIDQRVKMKGEDADSDSEIHSFHDDSWKRSASSWLVSVPEGLYHLLLWIKDHYNNPLVYITENGWSDLPMTTEDDGRVEYLREHLATMSRAITDGCRVEAYTVWSLTDNFEWMRGYTERFGIYAINFTDPERKRIPKNSVDLMKQVVRDNFVEVEKD</sequence>
<evidence type="ECO:0000313" key="7">
    <source>
        <dbReference type="Proteomes" id="UP001107558"/>
    </source>
</evidence>
<keyword evidence="4" id="KW-0326">Glycosidase</keyword>
<proteinExistence type="inferred from homology"/>
<dbReference type="InterPro" id="IPR001360">
    <property type="entry name" value="Glyco_hydro_1"/>
</dbReference>
<dbReference type="InterPro" id="IPR033132">
    <property type="entry name" value="GH_1_N_CS"/>
</dbReference>
<dbReference type="PANTHER" id="PTHR10353">
    <property type="entry name" value="GLYCOSYL HYDROLASE"/>
    <property type="match status" value="1"/>
</dbReference>
<dbReference type="AlphaFoldDB" id="A0A9J6BNF4"/>
<evidence type="ECO:0000256" key="1">
    <source>
        <dbReference type="ARBA" id="ARBA00010838"/>
    </source>
</evidence>
<dbReference type="PRINTS" id="PR00131">
    <property type="entry name" value="GLHYDRLASE1"/>
</dbReference>
<reference evidence="6" key="1">
    <citation type="submission" date="2021-03" db="EMBL/GenBank/DDBJ databases">
        <title>Chromosome level genome of the anhydrobiotic midge Polypedilum vanderplanki.</title>
        <authorList>
            <person name="Yoshida Y."/>
            <person name="Kikawada T."/>
            <person name="Gusev O."/>
        </authorList>
    </citation>
    <scope>NUCLEOTIDE SEQUENCE</scope>
    <source>
        <strain evidence="6">NIAS01</strain>
        <tissue evidence="6">Whole body or cell culture</tissue>
    </source>
</reference>
<organism evidence="6 7">
    <name type="scientific">Polypedilum vanderplanki</name>
    <name type="common">Sleeping chironomid midge</name>
    <dbReference type="NCBI Taxonomy" id="319348"/>
    <lineage>
        <taxon>Eukaryota</taxon>
        <taxon>Metazoa</taxon>
        <taxon>Ecdysozoa</taxon>
        <taxon>Arthropoda</taxon>
        <taxon>Hexapoda</taxon>
        <taxon>Insecta</taxon>
        <taxon>Pterygota</taxon>
        <taxon>Neoptera</taxon>
        <taxon>Endopterygota</taxon>
        <taxon>Diptera</taxon>
        <taxon>Nematocera</taxon>
        <taxon>Chironomoidea</taxon>
        <taxon>Chironomidae</taxon>
        <taxon>Chironominae</taxon>
        <taxon>Polypedilum</taxon>
        <taxon>Polypedilum</taxon>
    </lineage>
</organism>
<evidence type="ECO:0008006" key="8">
    <source>
        <dbReference type="Google" id="ProtNLM"/>
    </source>
</evidence>
<protein>
    <recommendedName>
        <fullName evidence="8">Beta-glucosidase</fullName>
    </recommendedName>
</protein>
<accession>A0A9J6BNF4</accession>
<evidence type="ECO:0000313" key="6">
    <source>
        <dbReference type="EMBL" id="KAG5671229.1"/>
    </source>
</evidence>
<comment type="similarity">
    <text evidence="1 5">Belongs to the glycosyl hydrolase 1 family.</text>
</comment>
<evidence type="ECO:0000256" key="3">
    <source>
        <dbReference type="ARBA" id="ARBA00022801"/>
    </source>
</evidence>
<name>A0A9J6BNF4_POLVA</name>
<dbReference type="EMBL" id="JADBJN010000003">
    <property type="protein sequence ID" value="KAG5671229.1"/>
    <property type="molecule type" value="Genomic_DNA"/>
</dbReference>
<dbReference type="OrthoDB" id="65569at2759"/>
<evidence type="ECO:0000256" key="2">
    <source>
        <dbReference type="ARBA" id="ARBA00022729"/>
    </source>
</evidence>
<keyword evidence="2" id="KW-0732">Signal</keyword>
<keyword evidence="7" id="KW-1185">Reference proteome</keyword>
<dbReference type="Gene3D" id="3.20.20.80">
    <property type="entry name" value="Glycosidases"/>
    <property type="match status" value="3"/>
</dbReference>
<gene>
    <name evidence="6" type="ORF">PVAND_001438</name>
</gene>
<evidence type="ECO:0000256" key="4">
    <source>
        <dbReference type="ARBA" id="ARBA00023295"/>
    </source>
</evidence>
<comment type="caution">
    <text evidence="6">The sequence shown here is derived from an EMBL/GenBank/DDBJ whole genome shotgun (WGS) entry which is preliminary data.</text>
</comment>
<dbReference type="PROSITE" id="PS00653">
    <property type="entry name" value="GLYCOSYL_HYDROL_F1_2"/>
    <property type="match status" value="1"/>
</dbReference>
<evidence type="ECO:0000256" key="5">
    <source>
        <dbReference type="RuleBase" id="RU003690"/>
    </source>
</evidence>